<feature type="compositionally biased region" description="Low complexity" evidence="11">
    <location>
        <begin position="336"/>
        <end position="346"/>
    </location>
</feature>
<dbReference type="FunFam" id="3.40.50.300:FF:000204">
    <property type="entry name" value="Translation elongation factor Tu"/>
    <property type="match status" value="1"/>
</dbReference>
<name>A0A507CXN8_9FUNG</name>
<proteinExistence type="inferred from homology"/>
<dbReference type="STRING" id="286115.A0A507CXN8"/>
<comment type="similarity">
    <text evidence="2">Belongs to the TRAFAC class translation factor GTPase superfamily. Classic translation factor GTPase family. EF-Tu/EF-1A subfamily.</text>
</comment>
<dbReference type="PANTHER" id="PTHR23115">
    <property type="entry name" value="TRANSLATION FACTOR"/>
    <property type="match status" value="1"/>
</dbReference>
<dbReference type="SUPFAM" id="SSF50447">
    <property type="entry name" value="Translation proteins"/>
    <property type="match status" value="1"/>
</dbReference>
<keyword evidence="15" id="KW-1185">Reference proteome</keyword>
<sequence>MSRHRNIRNMDLHDELDDYADDLHGTSYDDGASPPDRDYIYNRDVSNLHTMASYMPLDDQPEHNDHSHLRDDATHHEHDDRVFHMDDVQTPQVSAKEQVKAVLGPLIPDLDIDLALQRNCGDAAATIDHFINQTKRVQDVKAIVGSRYTDAQLIQVLAKNRNNVQLTVNEILDAPPPAKAPPGLSRPTGLPAPPPGLASAAANAPPGLISTQTRLTSSSNQTTSANGTAPPSTSVQSAAPSSLAQALFKAGDPRPSVSLVSLPCTNDAMTVSSLDVAPFSFDSPSPDDIVADARAKAVASRPPQRSSISINSRAPAIFSPNKVDQAQQDLVGLKITSAPSTPSAQPSKPPLPQAPAMTRTGSGSNIIFPVMARTASSGGVLPSRSIQSASISKPSPKMSRKLDIAGLLEKRSAEKKSLNLVVIGHVDAGKSTIMGHLLYLLGEVSDRTIKKYERDADKIGKASFRFAWVLDETDEERSRGITMDVAITKFETDHRKFTLLDAPGHKDFIPNMISGAAQADVAMLVIGATTGEFETGFESGGQTKEHALLVRSLGVSQMLIAINKMDATNWDKASGFTSGNLVSRVGVGGLNSWYNGPTLKEQLDKLEVPERPIDKPFRMSVSDFFKGGIGTGGGGSVSMVGRIEAGSIQMGENVLLMPNGEVGVVRALEIGDEAVKWAAAGDTILMSLASVDTTNMSSGTVICDPSAPIPLTTRIRARIVTFDVAVVLTIGVKVVFHQKSLTEPAYITKLLEILDKSTGQVIKKNPRALPKNTTATVEIKVDRSICLETFQDSKELGRFMLRTGGNTVAAGIVTEILSFERVVGGGMSASNSQSQLYAASS</sequence>
<feature type="region of interest" description="Disordered" evidence="11">
    <location>
        <begin position="336"/>
        <end position="358"/>
    </location>
</feature>
<dbReference type="FunFam" id="2.40.30.10:FF:000070">
    <property type="entry name" value="Translation elongation factor EF-1 subunit"/>
    <property type="match status" value="1"/>
</dbReference>
<dbReference type="GO" id="GO:1990533">
    <property type="term" value="C:Dom34-Hbs1 complex"/>
    <property type="evidence" value="ECO:0007669"/>
    <property type="project" value="UniProtKB-ARBA"/>
</dbReference>
<reference evidence="15 16" key="1">
    <citation type="journal article" date="2019" name="Sci. Rep.">
        <title>Comparative genomics of chytrid fungi reveal insights into the obligate biotrophic and pathogenic lifestyle of Synchytrium endobioticum.</title>
        <authorList>
            <person name="van de Vossenberg B.T.L.H."/>
            <person name="Warris S."/>
            <person name="Nguyen H.D.T."/>
            <person name="van Gent-Pelzer M.P.E."/>
            <person name="Joly D.L."/>
            <person name="van de Geest H.C."/>
            <person name="Bonants P.J.M."/>
            <person name="Smith D.S."/>
            <person name="Levesque C.A."/>
            <person name="van der Lee T.A.J."/>
        </authorList>
    </citation>
    <scope>NUCLEOTIDE SEQUENCE [LARGE SCALE GENOMIC DNA]</scope>
    <source>
        <strain evidence="14 16">LEV6574</strain>
        <strain evidence="13 15">MB42</strain>
    </source>
</reference>
<evidence type="ECO:0000256" key="8">
    <source>
        <dbReference type="ARBA" id="ARBA00049117"/>
    </source>
</evidence>
<dbReference type="EMBL" id="QEAM01000136">
    <property type="protein sequence ID" value="TPX45600.1"/>
    <property type="molecule type" value="Genomic_DNA"/>
</dbReference>
<dbReference type="SUPFAM" id="SSF50465">
    <property type="entry name" value="EF-Tu/eEF-1alpha/eIF2-gamma C-terminal domain"/>
    <property type="match status" value="1"/>
</dbReference>
<keyword evidence="7" id="KW-0342">GTP-binding</keyword>
<dbReference type="Proteomes" id="UP000317494">
    <property type="component" value="Unassembled WGS sequence"/>
</dbReference>
<dbReference type="GO" id="GO:0002184">
    <property type="term" value="P:cytoplasmic translational termination"/>
    <property type="evidence" value="ECO:0007669"/>
    <property type="project" value="UniProtKB-ARBA"/>
</dbReference>
<dbReference type="Proteomes" id="UP000320475">
    <property type="component" value="Unassembled WGS sequence"/>
</dbReference>
<evidence type="ECO:0000313" key="13">
    <source>
        <dbReference type="EMBL" id="TPX43922.1"/>
    </source>
</evidence>
<evidence type="ECO:0000256" key="10">
    <source>
        <dbReference type="ARBA" id="ARBA00074866"/>
    </source>
</evidence>
<feature type="domain" description="Tr-type G" evidence="12">
    <location>
        <begin position="415"/>
        <end position="613"/>
    </location>
</feature>
<gene>
    <name evidence="14" type="ORF">SeLEV6574_g03775</name>
    <name evidence="13" type="ORF">SeMB42_g04519</name>
</gene>
<dbReference type="InterPro" id="IPR009001">
    <property type="entry name" value="Transl_elong_EF1A/Init_IF2_C"/>
</dbReference>
<dbReference type="InterPro" id="IPR027417">
    <property type="entry name" value="P-loop_NTPase"/>
</dbReference>
<comment type="catalytic activity">
    <reaction evidence="8">
        <text>GTP + H2O = GDP + phosphate + H(+)</text>
        <dbReference type="Rhea" id="RHEA:19669"/>
        <dbReference type="ChEBI" id="CHEBI:15377"/>
        <dbReference type="ChEBI" id="CHEBI:15378"/>
        <dbReference type="ChEBI" id="CHEBI:37565"/>
        <dbReference type="ChEBI" id="CHEBI:43474"/>
        <dbReference type="ChEBI" id="CHEBI:58189"/>
    </reaction>
    <physiologicalReaction direction="left-to-right" evidence="8">
        <dbReference type="Rhea" id="RHEA:19670"/>
    </physiologicalReaction>
</comment>
<dbReference type="FunFam" id="2.40.30.10:FF:000020">
    <property type="entry name" value="Translation elongation factor EF-1"/>
    <property type="match status" value="1"/>
</dbReference>
<dbReference type="GO" id="GO:0003924">
    <property type="term" value="F:GTPase activity"/>
    <property type="evidence" value="ECO:0007669"/>
    <property type="project" value="InterPro"/>
</dbReference>
<comment type="subunit">
    <text evidence="9">Component of the Dom34-Hbs1 complex, also named Pelota-HBS1L complex, composed of dom34 and hbs1.</text>
</comment>
<keyword evidence="4" id="KW-0547">Nucleotide-binding</keyword>
<evidence type="ECO:0000256" key="7">
    <source>
        <dbReference type="ARBA" id="ARBA00023134"/>
    </source>
</evidence>
<feature type="compositionally biased region" description="Low complexity" evidence="11">
    <location>
        <begin position="197"/>
        <end position="208"/>
    </location>
</feature>
<keyword evidence="6" id="KW-0648">Protein biosynthesis</keyword>
<evidence type="ECO:0000256" key="6">
    <source>
        <dbReference type="ARBA" id="ARBA00022917"/>
    </source>
</evidence>
<dbReference type="InterPro" id="IPR054696">
    <property type="entry name" value="GTP-eEF1A_C"/>
</dbReference>
<dbReference type="InterPro" id="IPR009000">
    <property type="entry name" value="Transl_B-barrel_sf"/>
</dbReference>
<dbReference type="Gene3D" id="2.40.30.10">
    <property type="entry name" value="Translation factors"/>
    <property type="match status" value="2"/>
</dbReference>
<dbReference type="OrthoDB" id="342024at2759"/>
<dbReference type="PRINTS" id="PR00315">
    <property type="entry name" value="ELONGATNFCT"/>
</dbReference>
<evidence type="ECO:0000313" key="15">
    <source>
        <dbReference type="Proteomes" id="UP000317494"/>
    </source>
</evidence>
<dbReference type="AlphaFoldDB" id="A0A507CXN8"/>
<feature type="compositionally biased region" description="Polar residues" evidence="11">
    <location>
        <begin position="209"/>
        <end position="233"/>
    </location>
</feature>
<dbReference type="VEuPathDB" id="FungiDB:SeMB42_g04519"/>
<evidence type="ECO:0000313" key="16">
    <source>
        <dbReference type="Proteomes" id="UP000320475"/>
    </source>
</evidence>
<evidence type="ECO:0000256" key="1">
    <source>
        <dbReference type="ARBA" id="ARBA00004496"/>
    </source>
</evidence>
<dbReference type="SUPFAM" id="SSF52540">
    <property type="entry name" value="P-loop containing nucleoside triphosphate hydrolases"/>
    <property type="match status" value="1"/>
</dbReference>
<evidence type="ECO:0000313" key="14">
    <source>
        <dbReference type="EMBL" id="TPX45600.1"/>
    </source>
</evidence>
<dbReference type="GO" id="GO:0005829">
    <property type="term" value="C:cytosol"/>
    <property type="evidence" value="ECO:0007669"/>
    <property type="project" value="GOC"/>
</dbReference>
<dbReference type="Pfam" id="PF00009">
    <property type="entry name" value="GTP_EFTU"/>
    <property type="match status" value="1"/>
</dbReference>
<evidence type="ECO:0000259" key="12">
    <source>
        <dbReference type="PROSITE" id="PS51722"/>
    </source>
</evidence>
<evidence type="ECO:0000256" key="4">
    <source>
        <dbReference type="ARBA" id="ARBA00022741"/>
    </source>
</evidence>
<comment type="subcellular location">
    <subcellularLocation>
        <location evidence="1">Cytoplasm</location>
    </subcellularLocation>
</comment>
<comment type="caution">
    <text evidence="13">The sequence shown here is derived from an EMBL/GenBank/DDBJ whole genome shotgun (WGS) entry which is preliminary data.</text>
</comment>
<feature type="compositionally biased region" description="Basic and acidic residues" evidence="11">
    <location>
        <begin position="60"/>
        <end position="75"/>
    </location>
</feature>
<evidence type="ECO:0000256" key="5">
    <source>
        <dbReference type="ARBA" id="ARBA00022801"/>
    </source>
</evidence>
<evidence type="ECO:0000256" key="9">
    <source>
        <dbReference type="ARBA" id="ARBA00063537"/>
    </source>
</evidence>
<protein>
    <recommendedName>
        <fullName evidence="10">Elongation factor 1 alpha-like protein</fullName>
    </recommendedName>
</protein>
<keyword evidence="3" id="KW-0963">Cytoplasm</keyword>
<dbReference type="Pfam" id="PF22594">
    <property type="entry name" value="GTP-eEF1A_C"/>
    <property type="match status" value="1"/>
</dbReference>
<evidence type="ECO:0000256" key="2">
    <source>
        <dbReference type="ARBA" id="ARBA00007249"/>
    </source>
</evidence>
<keyword evidence="5" id="KW-0378">Hydrolase</keyword>
<dbReference type="GO" id="GO:0005525">
    <property type="term" value="F:GTP binding"/>
    <property type="evidence" value="ECO:0007669"/>
    <property type="project" value="UniProtKB-KW"/>
</dbReference>
<evidence type="ECO:0000256" key="3">
    <source>
        <dbReference type="ARBA" id="ARBA00022490"/>
    </source>
</evidence>
<feature type="region of interest" description="Disordered" evidence="11">
    <location>
        <begin position="173"/>
        <end position="238"/>
    </location>
</feature>
<dbReference type="PROSITE" id="PS51722">
    <property type="entry name" value="G_TR_2"/>
    <property type="match status" value="1"/>
</dbReference>
<dbReference type="CDD" id="cd04093">
    <property type="entry name" value="HBS1_C_III"/>
    <property type="match status" value="1"/>
</dbReference>
<accession>A0A507CXN8</accession>
<dbReference type="Gene3D" id="3.40.50.300">
    <property type="entry name" value="P-loop containing nucleotide triphosphate hydrolases"/>
    <property type="match status" value="1"/>
</dbReference>
<evidence type="ECO:0000256" key="11">
    <source>
        <dbReference type="SAM" id="MobiDB-lite"/>
    </source>
</evidence>
<organism evidence="13 15">
    <name type="scientific">Synchytrium endobioticum</name>
    <dbReference type="NCBI Taxonomy" id="286115"/>
    <lineage>
        <taxon>Eukaryota</taxon>
        <taxon>Fungi</taxon>
        <taxon>Fungi incertae sedis</taxon>
        <taxon>Chytridiomycota</taxon>
        <taxon>Chytridiomycota incertae sedis</taxon>
        <taxon>Chytridiomycetes</taxon>
        <taxon>Synchytriales</taxon>
        <taxon>Synchytriaceae</taxon>
        <taxon>Synchytrium</taxon>
    </lineage>
</organism>
<feature type="region of interest" description="Disordered" evidence="11">
    <location>
        <begin position="56"/>
        <end position="75"/>
    </location>
</feature>
<dbReference type="InterPro" id="IPR050100">
    <property type="entry name" value="TRAFAC_GTPase_members"/>
</dbReference>
<dbReference type="CDD" id="cd01883">
    <property type="entry name" value="EF1_alpha"/>
    <property type="match status" value="1"/>
</dbReference>
<dbReference type="CDD" id="cd16267">
    <property type="entry name" value="HBS1-like_II"/>
    <property type="match status" value="1"/>
</dbReference>
<dbReference type="InterPro" id="IPR000795">
    <property type="entry name" value="T_Tr_GTP-bd_dom"/>
</dbReference>
<dbReference type="EMBL" id="QEAN01000185">
    <property type="protein sequence ID" value="TPX43922.1"/>
    <property type="molecule type" value="Genomic_DNA"/>
</dbReference>